<accession>A0A9P6QLQ3</accession>
<dbReference type="EMBL" id="JAAAIN010003989">
    <property type="protein sequence ID" value="KAG0283225.1"/>
    <property type="molecule type" value="Genomic_DNA"/>
</dbReference>
<dbReference type="AlphaFoldDB" id="A0A9P6QLQ3"/>
<feature type="compositionally biased region" description="Pro residues" evidence="1">
    <location>
        <begin position="126"/>
        <end position="150"/>
    </location>
</feature>
<feature type="non-terminal residue" evidence="3">
    <location>
        <position position="168"/>
    </location>
</feature>
<reference evidence="3" key="1">
    <citation type="journal article" date="2020" name="Fungal Divers.">
        <title>Resolving the Mortierellaceae phylogeny through synthesis of multi-gene phylogenetics and phylogenomics.</title>
        <authorList>
            <person name="Vandepol N."/>
            <person name="Liber J."/>
            <person name="Desiro A."/>
            <person name="Na H."/>
            <person name="Kennedy M."/>
            <person name="Barry K."/>
            <person name="Grigoriev I.V."/>
            <person name="Miller A.N."/>
            <person name="O'Donnell K."/>
            <person name="Stajich J.E."/>
            <person name="Bonito G."/>
        </authorList>
    </citation>
    <scope>NUCLEOTIDE SEQUENCE</scope>
    <source>
        <strain evidence="3">NVP60</strain>
    </source>
</reference>
<organism evidence="3 4">
    <name type="scientific">Linnemannia gamsii</name>
    <dbReference type="NCBI Taxonomy" id="64522"/>
    <lineage>
        <taxon>Eukaryota</taxon>
        <taxon>Fungi</taxon>
        <taxon>Fungi incertae sedis</taxon>
        <taxon>Mucoromycota</taxon>
        <taxon>Mortierellomycotina</taxon>
        <taxon>Mortierellomycetes</taxon>
        <taxon>Mortierellales</taxon>
        <taxon>Mortierellaceae</taxon>
        <taxon>Linnemannia</taxon>
    </lineage>
</organism>
<dbReference type="OrthoDB" id="10263569at2759"/>
<proteinExistence type="predicted"/>
<evidence type="ECO:0008006" key="5">
    <source>
        <dbReference type="Google" id="ProtNLM"/>
    </source>
</evidence>
<gene>
    <name evidence="3" type="ORF">BGZ97_008623</name>
</gene>
<evidence type="ECO:0000256" key="1">
    <source>
        <dbReference type="SAM" id="MobiDB-lite"/>
    </source>
</evidence>
<feature type="region of interest" description="Disordered" evidence="1">
    <location>
        <begin position="123"/>
        <end position="168"/>
    </location>
</feature>
<feature type="signal peptide" evidence="2">
    <location>
        <begin position="1"/>
        <end position="30"/>
    </location>
</feature>
<dbReference type="Proteomes" id="UP000823405">
    <property type="component" value="Unassembled WGS sequence"/>
</dbReference>
<evidence type="ECO:0000313" key="3">
    <source>
        <dbReference type="EMBL" id="KAG0283225.1"/>
    </source>
</evidence>
<keyword evidence="4" id="KW-1185">Reference proteome</keyword>
<evidence type="ECO:0000313" key="4">
    <source>
        <dbReference type="Proteomes" id="UP000823405"/>
    </source>
</evidence>
<evidence type="ECO:0000256" key="2">
    <source>
        <dbReference type="SAM" id="SignalP"/>
    </source>
</evidence>
<comment type="caution">
    <text evidence="3">The sequence shown here is derived from an EMBL/GenBank/DDBJ whole genome shotgun (WGS) entry which is preliminary data.</text>
</comment>
<feature type="chain" id="PRO_5040144177" description="Extracellular membrane protein CFEM domain-containing protein" evidence="2">
    <location>
        <begin position="31"/>
        <end position="168"/>
    </location>
</feature>
<keyword evidence="2" id="KW-0732">Signal</keyword>
<sequence>RTMHFSTFRAFFIAFGLTFTTTTMISPVSAQVGLSDGCMNCLANTAPKISPYCTHDIVTRVSRVKNVDERKCFCPLANNSEWLNPCNRPGVCTNQEVNAAYGELFRMKKDVCTFGIPTAFTRPQAPAAPGPAPAPAPAPAPGPAPAPVPAPRQVLWSPRRQATALPRP</sequence>
<protein>
    <recommendedName>
        <fullName evidence="5">Extracellular membrane protein CFEM domain-containing protein</fullName>
    </recommendedName>
</protein>
<name>A0A9P6QLQ3_9FUNG</name>